<accession>A0A5B7HB60</accession>
<comment type="caution">
    <text evidence="1">The sequence shown here is derived from an EMBL/GenBank/DDBJ whole genome shotgun (WGS) entry which is preliminary data.</text>
</comment>
<evidence type="ECO:0000313" key="2">
    <source>
        <dbReference type="Proteomes" id="UP000324222"/>
    </source>
</evidence>
<dbReference type="AlphaFoldDB" id="A0A5B7HB60"/>
<name>A0A5B7HB60_PORTR</name>
<protein>
    <submittedName>
        <fullName evidence="1">Uncharacterized protein</fullName>
    </submittedName>
</protein>
<gene>
    <name evidence="1" type="ORF">E2C01_062460</name>
</gene>
<reference evidence="1 2" key="1">
    <citation type="submission" date="2019-05" db="EMBL/GenBank/DDBJ databases">
        <title>Another draft genome of Portunus trituberculatus and its Hox gene families provides insights of decapod evolution.</title>
        <authorList>
            <person name="Jeong J.-H."/>
            <person name="Song I."/>
            <person name="Kim S."/>
            <person name="Choi T."/>
            <person name="Kim D."/>
            <person name="Ryu S."/>
            <person name="Kim W."/>
        </authorList>
    </citation>
    <scope>NUCLEOTIDE SEQUENCE [LARGE SCALE GENOMIC DNA]</scope>
    <source>
        <tissue evidence="1">Muscle</tissue>
    </source>
</reference>
<sequence>MRVRVSCEGVLCRGCGTAWWLGRALLCSASDVPKGIVCRSRTTRFAVVCSPSPRNISSRGSPAPFPFPPPQLLLWL</sequence>
<evidence type="ECO:0000313" key="1">
    <source>
        <dbReference type="EMBL" id="MPC68262.1"/>
    </source>
</evidence>
<organism evidence="1 2">
    <name type="scientific">Portunus trituberculatus</name>
    <name type="common">Swimming crab</name>
    <name type="synonym">Neptunus trituberculatus</name>
    <dbReference type="NCBI Taxonomy" id="210409"/>
    <lineage>
        <taxon>Eukaryota</taxon>
        <taxon>Metazoa</taxon>
        <taxon>Ecdysozoa</taxon>
        <taxon>Arthropoda</taxon>
        <taxon>Crustacea</taxon>
        <taxon>Multicrustacea</taxon>
        <taxon>Malacostraca</taxon>
        <taxon>Eumalacostraca</taxon>
        <taxon>Eucarida</taxon>
        <taxon>Decapoda</taxon>
        <taxon>Pleocyemata</taxon>
        <taxon>Brachyura</taxon>
        <taxon>Eubrachyura</taxon>
        <taxon>Portunoidea</taxon>
        <taxon>Portunidae</taxon>
        <taxon>Portuninae</taxon>
        <taxon>Portunus</taxon>
    </lineage>
</organism>
<keyword evidence="2" id="KW-1185">Reference proteome</keyword>
<dbReference type="Proteomes" id="UP000324222">
    <property type="component" value="Unassembled WGS sequence"/>
</dbReference>
<dbReference type="EMBL" id="VSRR010027566">
    <property type="protein sequence ID" value="MPC68262.1"/>
    <property type="molecule type" value="Genomic_DNA"/>
</dbReference>
<proteinExistence type="predicted"/>